<dbReference type="RefSeq" id="WP_125018428.1">
    <property type="nucleotide sequence ID" value="NZ_RQVQ01000010.1"/>
</dbReference>
<accession>A0A3P3WAS2</accession>
<sequence>MIYNTLDYLPIKIFIKIQETGNLSLLATVDEDVSNEELQILFDKLSDEFQQLNGEDNSSRNFMILKEISHLEAKLKTAMCGIEILRFEANNSVMLALSELLNVTIRTNRTDYYFKDLERAESKARLINKSIEKLRDQLPKKEETKFDSIDDTLAAIAMITGVSFDFNALSCTAYAALIKQTKQKVKAQEESINKLKNK</sequence>
<dbReference type="Proteomes" id="UP000275719">
    <property type="component" value="Unassembled WGS sequence"/>
</dbReference>
<evidence type="ECO:0000313" key="2">
    <source>
        <dbReference type="Proteomes" id="UP000275719"/>
    </source>
</evidence>
<dbReference type="AlphaFoldDB" id="A0A3P3WAS2"/>
<protein>
    <submittedName>
        <fullName evidence="1">Uncharacterized protein</fullName>
    </submittedName>
</protein>
<dbReference type="EMBL" id="RQVQ01000010">
    <property type="protein sequence ID" value="RRJ91528.1"/>
    <property type="molecule type" value="Genomic_DNA"/>
</dbReference>
<keyword evidence="2" id="KW-1185">Reference proteome</keyword>
<name>A0A3P3WAS2_9FLAO</name>
<gene>
    <name evidence="1" type="ORF">EG240_05850</name>
</gene>
<evidence type="ECO:0000313" key="1">
    <source>
        <dbReference type="EMBL" id="RRJ91528.1"/>
    </source>
</evidence>
<proteinExistence type="predicted"/>
<organism evidence="1 2">
    <name type="scientific">Paenimyroides tangerinum</name>
    <dbReference type="NCBI Taxonomy" id="2488728"/>
    <lineage>
        <taxon>Bacteria</taxon>
        <taxon>Pseudomonadati</taxon>
        <taxon>Bacteroidota</taxon>
        <taxon>Flavobacteriia</taxon>
        <taxon>Flavobacteriales</taxon>
        <taxon>Flavobacteriaceae</taxon>
        <taxon>Paenimyroides</taxon>
    </lineage>
</organism>
<reference evidence="1 2" key="1">
    <citation type="submission" date="2018-11" db="EMBL/GenBank/DDBJ databases">
        <title>Flavobacterium sp. nov., YIM 102701-2 draft genome.</title>
        <authorList>
            <person name="Li G."/>
            <person name="Jiang Y."/>
        </authorList>
    </citation>
    <scope>NUCLEOTIDE SEQUENCE [LARGE SCALE GENOMIC DNA]</scope>
    <source>
        <strain evidence="1 2">YIM 102701-2</strain>
    </source>
</reference>
<comment type="caution">
    <text evidence="1">The sequence shown here is derived from an EMBL/GenBank/DDBJ whole genome shotgun (WGS) entry which is preliminary data.</text>
</comment>